<dbReference type="Proteomes" id="UP000198751">
    <property type="component" value="Chromosome I"/>
</dbReference>
<feature type="transmembrane region" description="Helical" evidence="1">
    <location>
        <begin position="36"/>
        <end position="55"/>
    </location>
</feature>
<keyword evidence="3" id="KW-1185">Reference proteome</keyword>
<evidence type="ECO:0000313" key="2">
    <source>
        <dbReference type="EMBL" id="SDT23122.1"/>
    </source>
</evidence>
<keyword evidence="1" id="KW-1133">Transmembrane helix</keyword>
<name>A0A1H1YP69_9MICC</name>
<dbReference type="EMBL" id="LT629779">
    <property type="protein sequence ID" value="SDT23122.1"/>
    <property type="molecule type" value="Genomic_DNA"/>
</dbReference>
<dbReference type="AlphaFoldDB" id="A0A1H1YP69"/>
<proteinExistence type="predicted"/>
<keyword evidence="1" id="KW-0472">Membrane</keyword>
<accession>A0A1H1YP69</accession>
<protein>
    <submittedName>
        <fullName evidence="2">Uncharacterized protein</fullName>
    </submittedName>
</protein>
<evidence type="ECO:0000313" key="3">
    <source>
        <dbReference type="Proteomes" id="UP000198751"/>
    </source>
</evidence>
<organism evidence="2 3">
    <name type="scientific">Pseudarthrobacter equi</name>
    <dbReference type="NCBI Taxonomy" id="728066"/>
    <lineage>
        <taxon>Bacteria</taxon>
        <taxon>Bacillati</taxon>
        <taxon>Actinomycetota</taxon>
        <taxon>Actinomycetes</taxon>
        <taxon>Micrococcales</taxon>
        <taxon>Micrococcaceae</taxon>
        <taxon>Pseudarthrobacter</taxon>
    </lineage>
</organism>
<reference evidence="3" key="1">
    <citation type="submission" date="2016-10" db="EMBL/GenBank/DDBJ databases">
        <authorList>
            <person name="Varghese N."/>
            <person name="Submissions S."/>
        </authorList>
    </citation>
    <scope>NUCLEOTIDE SEQUENCE [LARGE SCALE GENOMIC DNA]</scope>
    <source>
        <strain evidence="3">IMMIB L-1606</strain>
    </source>
</reference>
<evidence type="ECO:0000256" key="1">
    <source>
        <dbReference type="SAM" id="Phobius"/>
    </source>
</evidence>
<keyword evidence="1" id="KW-0812">Transmembrane</keyword>
<gene>
    <name evidence="2" type="ORF">SAMN04489743_2095</name>
</gene>
<sequence length="66" mass="7094">MSARAWLGAITGMIVAVFTISYVLELLGMAPNGTETRMVVVLLSAATWAIVRWTSSRRGANPTLDV</sequence>
<feature type="transmembrane region" description="Helical" evidence="1">
    <location>
        <begin position="6"/>
        <end position="24"/>
    </location>
</feature>